<dbReference type="PROSITE" id="PS50011">
    <property type="entry name" value="PROTEIN_KINASE_DOM"/>
    <property type="match status" value="1"/>
</dbReference>
<dbReference type="Pfam" id="PF07714">
    <property type="entry name" value="PK_Tyr_Ser-Thr"/>
    <property type="match status" value="1"/>
</dbReference>
<dbReference type="InterPro" id="IPR001245">
    <property type="entry name" value="Ser-Thr/Tyr_kinase_cat_dom"/>
</dbReference>
<dbReference type="Gene3D" id="1.10.510.10">
    <property type="entry name" value="Transferase(Phosphotransferase) domain 1"/>
    <property type="match status" value="1"/>
</dbReference>
<dbReference type="AlphaFoldDB" id="A0A9P5Y0Q6"/>
<evidence type="ECO:0000313" key="3">
    <source>
        <dbReference type="Proteomes" id="UP000807353"/>
    </source>
</evidence>
<dbReference type="SUPFAM" id="SSF56112">
    <property type="entry name" value="Protein kinase-like (PK-like)"/>
    <property type="match status" value="1"/>
</dbReference>
<proteinExistence type="predicted"/>
<feature type="domain" description="Protein kinase" evidence="1">
    <location>
        <begin position="12"/>
        <end position="215"/>
    </location>
</feature>
<dbReference type="GO" id="GO:0005524">
    <property type="term" value="F:ATP binding"/>
    <property type="evidence" value="ECO:0007669"/>
    <property type="project" value="InterPro"/>
</dbReference>
<keyword evidence="3" id="KW-1185">Reference proteome</keyword>
<organism evidence="2 3">
    <name type="scientific">Collybia nuda</name>
    <dbReference type="NCBI Taxonomy" id="64659"/>
    <lineage>
        <taxon>Eukaryota</taxon>
        <taxon>Fungi</taxon>
        <taxon>Dikarya</taxon>
        <taxon>Basidiomycota</taxon>
        <taxon>Agaricomycotina</taxon>
        <taxon>Agaricomycetes</taxon>
        <taxon>Agaricomycetidae</taxon>
        <taxon>Agaricales</taxon>
        <taxon>Tricholomatineae</taxon>
        <taxon>Clitocybaceae</taxon>
        <taxon>Collybia</taxon>
    </lineage>
</organism>
<dbReference type="InterPro" id="IPR051681">
    <property type="entry name" value="Ser/Thr_Kinases-Pseudokinases"/>
</dbReference>
<sequence>HLPSWTITKYEVDLGSSVARGYFSNVYKGTWRRRTVAVKVLESHIPSDLLNEVNIWMSLRHRIILRFYGASSTKGPLPWFIVSPFVQHGSVSDYLKRMRKRADLGVPQTGKDEPNFLQLTYDVGNGMKYLHRMGILHCDLKTANVLVDDKKRCLIADFGQSKLTSEVTHETPAPKHALRWQAPEVMHNRSIPTRKVDVYSFAMVCVEIITMGSIP</sequence>
<dbReference type="PRINTS" id="PR00109">
    <property type="entry name" value="TYRKINASE"/>
</dbReference>
<dbReference type="GO" id="GO:0004674">
    <property type="term" value="F:protein serine/threonine kinase activity"/>
    <property type="evidence" value="ECO:0007669"/>
    <property type="project" value="TreeGrafter"/>
</dbReference>
<dbReference type="PROSITE" id="PS00108">
    <property type="entry name" value="PROTEIN_KINASE_ST"/>
    <property type="match status" value="1"/>
</dbReference>
<keyword evidence="2" id="KW-0808">Transferase</keyword>
<accession>A0A9P5Y0Q6</accession>
<evidence type="ECO:0000313" key="2">
    <source>
        <dbReference type="EMBL" id="KAF9460230.1"/>
    </source>
</evidence>
<dbReference type="EMBL" id="MU150302">
    <property type="protein sequence ID" value="KAF9460230.1"/>
    <property type="molecule type" value="Genomic_DNA"/>
</dbReference>
<dbReference type="SMART" id="SM00220">
    <property type="entry name" value="S_TKc"/>
    <property type="match status" value="1"/>
</dbReference>
<keyword evidence="2" id="KW-0418">Kinase</keyword>
<gene>
    <name evidence="2" type="ORF">BDZ94DRAFT_1170148</name>
</gene>
<dbReference type="InterPro" id="IPR000719">
    <property type="entry name" value="Prot_kinase_dom"/>
</dbReference>
<dbReference type="PANTHER" id="PTHR44329:SF272">
    <property type="entry name" value="PROTEIN KINASE SUPERFAMILY PROTEIN"/>
    <property type="match status" value="1"/>
</dbReference>
<feature type="non-terminal residue" evidence="2">
    <location>
        <position position="1"/>
    </location>
</feature>
<dbReference type="Proteomes" id="UP000807353">
    <property type="component" value="Unassembled WGS sequence"/>
</dbReference>
<name>A0A9P5Y0Q6_9AGAR</name>
<comment type="caution">
    <text evidence="2">The sequence shown here is derived from an EMBL/GenBank/DDBJ whole genome shotgun (WGS) entry which is preliminary data.</text>
</comment>
<dbReference type="PANTHER" id="PTHR44329">
    <property type="entry name" value="SERINE/THREONINE-PROTEIN KINASE TNNI3K-RELATED"/>
    <property type="match status" value="1"/>
</dbReference>
<reference evidence="2" key="1">
    <citation type="submission" date="2020-11" db="EMBL/GenBank/DDBJ databases">
        <authorList>
            <consortium name="DOE Joint Genome Institute"/>
            <person name="Ahrendt S."/>
            <person name="Riley R."/>
            <person name="Andreopoulos W."/>
            <person name="Labutti K."/>
            <person name="Pangilinan J."/>
            <person name="Ruiz-Duenas F.J."/>
            <person name="Barrasa J.M."/>
            <person name="Sanchez-Garcia M."/>
            <person name="Camarero S."/>
            <person name="Miyauchi S."/>
            <person name="Serrano A."/>
            <person name="Linde D."/>
            <person name="Babiker R."/>
            <person name="Drula E."/>
            <person name="Ayuso-Fernandez I."/>
            <person name="Pacheco R."/>
            <person name="Padilla G."/>
            <person name="Ferreira P."/>
            <person name="Barriuso J."/>
            <person name="Kellner H."/>
            <person name="Castanera R."/>
            <person name="Alfaro M."/>
            <person name="Ramirez L."/>
            <person name="Pisabarro A.G."/>
            <person name="Kuo A."/>
            <person name="Tritt A."/>
            <person name="Lipzen A."/>
            <person name="He G."/>
            <person name="Yan M."/>
            <person name="Ng V."/>
            <person name="Cullen D."/>
            <person name="Martin F."/>
            <person name="Rosso M.-N."/>
            <person name="Henrissat B."/>
            <person name="Hibbett D."/>
            <person name="Martinez A.T."/>
            <person name="Grigoriev I.V."/>
        </authorList>
    </citation>
    <scope>NUCLEOTIDE SEQUENCE</scope>
    <source>
        <strain evidence="2">CBS 247.69</strain>
    </source>
</reference>
<dbReference type="InterPro" id="IPR011009">
    <property type="entry name" value="Kinase-like_dom_sf"/>
</dbReference>
<dbReference type="OrthoDB" id="1668230at2759"/>
<evidence type="ECO:0000259" key="1">
    <source>
        <dbReference type="PROSITE" id="PS50011"/>
    </source>
</evidence>
<dbReference type="InterPro" id="IPR008271">
    <property type="entry name" value="Ser/Thr_kinase_AS"/>
</dbReference>
<protein>
    <submittedName>
        <fullName evidence="2">Kinase-like domain-containing protein</fullName>
    </submittedName>
</protein>